<gene>
    <name evidence="6" type="ORF">F9B16_09770</name>
</gene>
<evidence type="ECO:0000256" key="4">
    <source>
        <dbReference type="RuleBase" id="RU362026"/>
    </source>
</evidence>
<evidence type="ECO:0000256" key="2">
    <source>
        <dbReference type="ARBA" id="ARBA00022603"/>
    </source>
</evidence>
<evidence type="ECO:0000256" key="3">
    <source>
        <dbReference type="ARBA" id="ARBA00022679"/>
    </source>
</evidence>
<dbReference type="SUPFAM" id="SSF53335">
    <property type="entry name" value="S-adenosyl-L-methionine-dependent methyltransferases"/>
    <property type="match status" value="1"/>
</dbReference>
<dbReference type="InterPro" id="IPR002052">
    <property type="entry name" value="DNA_methylase_N6_adenine_CS"/>
</dbReference>
<dbReference type="GO" id="GO:0005737">
    <property type="term" value="C:cytoplasm"/>
    <property type="evidence" value="ECO:0007669"/>
    <property type="project" value="TreeGrafter"/>
</dbReference>
<dbReference type="EC" id="2.1.1.-" evidence="4"/>
<organism evidence="6 7">
    <name type="scientific">Actinomadura montaniterrae</name>
    <dbReference type="NCBI Taxonomy" id="1803903"/>
    <lineage>
        <taxon>Bacteria</taxon>
        <taxon>Bacillati</taxon>
        <taxon>Actinomycetota</taxon>
        <taxon>Actinomycetes</taxon>
        <taxon>Streptosporangiales</taxon>
        <taxon>Thermomonosporaceae</taxon>
        <taxon>Actinomadura</taxon>
    </lineage>
</organism>
<comment type="similarity">
    <text evidence="1 4">Belongs to the N(4)/N(6)-methyltransferase family.</text>
</comment>
<name>A0A6L3W5V9_9ACTN</name>
<dbReference type="InterPro" id="IPR001091">
    <property type="entry name" value="RM_Methyltransferase"/>
</dbReference>
<dbReference type="InterPro" id="IPR029063">
    <property type="entry name" value="SAM-dependent_MTases_sf"/>
</dbReference>
<evidence type="ECO:0000259" key="5">
    <source>
        <dbReference type="Pfam" id="PF01555"/>
    </source>
</evidence>
<feature type="domain" description="DNA methylase N-4/N-6" evidence="5">
    <location>
        <begin position="153"/>
        <end position="227"/>
    </location>
</feature>
<dbReference type="PANTHER" id="PTHR13370:SF3">
    <property type="entry name" value="TRNA (GUANINE(10)-N2)-METHYLTRANSFERASE HOMOLOG"/>
    <property type="match status" value="1"/>
</dbReference>
<evidence type="ECO:0000313" key="7">
    <source>
        <dbReference type="Proteomes" id="UP000483004"/>
    </source>
</evidence>
<dbReference type="Pfam" id="PF01555">
    <property type="entry name" value="N6_N4_Mtase"/>
    <property type="match status" value="1"/>
</dbReference>
<dbReference type="PANTHER" id="PTHR13370">
    <property type="entry name" value="RNA METHYLASE-RELATED"/>
    <property type="match status" value="1"/>
</dbReference>
<accession>A0A6L3W5V9</accession>
<proteinExistence type="inferred from homology"/>
<protein>
    <recommendedName>
        <fullName evidence="4">Methyltransferase</fullName>
        <ecNumber evidence="4">2.1.1.-</ecNumber>
    </recommendedName>
</protein>
<dbReference type="GO" id="GO:0032259">
    <property type="term" value="P:methylation"/>
    <property type="evidence" value="ECO:0007669"/>
    <property type="project" value="UniProtKB-KW"/>
</dbReference>
<dbReference type="GO" id="GO:0003677">
    <property type="term" value="F:DNA binding"/>
    <property type="evidence" value="ECO:0007669"/>
    <property type="project" value="InterPro"/>
</dbReference>
<comment type="caution">
    <text evidence="6">The sequence shown here is derived from an EMBL/GenBank/DDBJ whole genome shotgun (WGS) entry which is preliminary data.</text>
</comment>
<dbReference type="GO" id="GO:0008170">
    <property type="term" value="F:N-methyltransferase activity"/>
    <property type="evidence" value="ECO:0007669"/>
    <property type="project" value="InterPro"/>
</dbReference>
<dbReference type="AlphaFoldDB" id="A0A6L3W5V9"/>
<dbReference type="PRINTS" id="PR00508">
    <property type="entry name" value="S21N4MTFRASE"/>
</dbReference>
<evidence type="ECO:0000256" key="1">
    <source>
        <dbReference type="ARBA" id="ARBA00006594"/>
    </source>
</evidence>
<keyword evidence="3 6" id="KW-0808">Transferase</keyword>
<dbReference type="PROSITE" id="PS00092">
    <property type="entry name" value="N6_MTASE"/>
    <property type="match status" value="1"/>
</dbReference>
<dbReference type="Gene3D" id="3.40.50.150">
    <property type="entry name" value="Vaccinia Virus protein VP39"/>
    <property type="match status" value="1"/>
</dbReference>
<dbReference type="Proteomes" id="UP000483004">
    <property type="component" value="Unassembled WGS sequence"/>
</dbReference>
<keyword evidence="7" id="KW-1185">Reference proteome</keyword>
<dbReference type="OrthoDB" id="9773060at2"/>
<keyword evidence="2 6" id="KW-0489">Methyltransferase</keyword>
<dbReference type="EMBL" id="WBMR01000019">
    <property type="protein sequence ID" value="KAB2384725.1"/>
    <property type="molecule type" value="Genomic_DNA"/>
</dbReference>
<sequence>MATPYYEGHGVQLYLGDCREVLPTLPRESVDLIVTDPPYGKNWQSGRRKNTLGPIAHDDGTLDVAACITTACKVLRDKRHLYVFGPADLSPCPFGATAELIWDKEILGAGDLTIPWGPQHEPITFAVHISRPSNRAAGYGRLAARLRKGSVLRVPRANSGALEDRHNPHQSGKPVHLLRQLIESSSCLGETVLDPFAGHGPTLIAAALEGRNAIGVELDEACAEQAAKRLEGLV</sequence>
<dbReference type="GO" id="GO:0009007">
    <property type="term" value="F:site-specific DNA-methyltransferase (adenine-specific) activity"/>
    <property type="evidence" value="ECO:0007669"/>
    <property type="project" value="TreeGrafter"/>
</dbReference>
<reference evidence="6 7" key="1">
    <citation type="submission" date="2019-09" db="EMBL/GenBank/DDBJ databases">
        <title>Actinomadura physcomitrii sp. nov., a novel actinomycete isolated from moss [Physcomitrium sphaericum (Ludw) Fuernr].</title>
        <authorList>
            <person name="Liu C."/>
            <person name="Zhuang X."/>
        </authorList>
    </citation>
    <scope>NUCLEOTIDE SEQUENCE [LARGE SCALE GENOMIC DNA]</scope>
    <source>
        <strain evidence="6 7">CYP1-1B</strain>
    </source>
</reference>
<dbReference type="RefSeq" id="WP_151539680.1">
    <property type="nucleotide sequence ID" value="NZ_WBMR01000019.1"/>
</dbReference>
<dbReference type="InterPro" id="IPR002941">
    <property type="entry name" value="DNA_methylase_N4/N6"/>
</dbReference>
<evidence type="ECO:0000313" key="6">
    <source>
        <dbReference type="EMBL" id="KAB2384725.1"/>
    </source>
</evidence>